<dbReference type="InterPro" id="IPR003870">
    <property type="entry name" value="DUF222"/>
</dbReference>
<dbReference type="SMART" id="SM00507">
    <property type="entry name" value="HNHc"/>
    <property type="match status" value="1"/>
</dbReference>
<accession>A0ABR9J708</accession>
<dbReference type="EMBL" id="JADBEE010000001">
    <property type="protein sequence ID" value="MBE1514632.1"/>
    <property type="molecule type" value="Genomic_DNA"/>
</dbReference>
<proteinExistence type="predicted"/>
<dbReference type="Proteomes" id="UP000636579">
    <property type="component" value="Unassembled WGS sequence"/>
</dbReference>
<comment type="caution">
    <text evidence="2">The sequence shown here is derived from an EMBL/GenBank/DDBJ whole genome shotgun (WGS) entry which is preliminary data.</text>
</comment>
<evidence type="ECO:0000259" key="1">
    <source>
        <dbReference type="SMART" id="SM00507"/>
    </source>
</evidence>
<dbReference type="Pfam" id="PF02720">
    <property type="entry name" value="DUF222"/>
    <property type="match status" value="1"/>
</dbReference>
<reference evidence="2 3" key="1">
    <citation type="submission" date="2020-10" db="EMBL/GenBank/DDBJ databases">
        <title>Sequencing the genomes of 1000 actinobacteria strains.</title>
        <authorList>
            <person name="Klenk H.-P."/>
        </authorList>
    </citation>
    <scope>NUCLEOTIDE SEQUENCE [LARGE SCALE GENOMIC DNA]</scope>
    <source>
        <strain evidence="2 3">DSM 15474</strain>
    </source>
</reference>
<dbReference type="Gene3D" id="1.10.30.50">
    <property type="match status" value="1"/>
</dbReference>
<dbReference type="CDD" id="cd00085">
    <property type="entry name" value="HNHc"/>
    <property type="match status" value="1"/>
</dbReference>
<dbReference type="RefSeq" id="WP_192591357.1">
    <property type="nucleotide sequence ID" value="NZ_JADBEE010000001.1"/>
</dbReference>
<keyword evidence="3" id="KW-1185">Reference proteome</keyword>
<organism evidence="2 3">
    <name type="scientific">Nesterenkonia halotolerans</name>
    <dbReference type="NCBI Taxonomy" id="225325"/>
    <lineage>
        <taxon>Bacteria</taxon>
        <taxon>Bacillati</taxon>
        <taxon>Actinomycetota</taxon>
        <taxon>Actinomycetes</taxon>
        <taxon>Micrococcales</taxon>
        <taxon>Micrococcaceae</taxon>
        <taxon>Nesterenkonia</taxon>
    </lineage>
</organism>
<sequence>MKAVLTDPMSEPLWESQRRLNQAQAEQLRILVNYVESFLRETEVIDPHLMRTARGRATVESAAIMNAAEALAAGEGHVFSQYQQARFARQHLPVVWDCTRRGDIPVRSLLRVVSAAEKLQSPVNLERLDRDAAAYAVSHRPAQLNAWLSRFVARVEPEHQARRCHQGLVERRVWLEHLDDGLSILHAMLPTLTAEAIKNRLVNVARSPQQAVPYDPCVERPLVQKVDAGRAGGAGGAGSAGGATDWLGLGHVNEADETRVSEEAWWTSLHVQGASTSSGGAASTGIAAAPTGVVAGTTRAAGDPRTQAQREADLLTCWLLTGDTDSDIPINGHVGFLITAESLLGISDAPAVSRDRRHAYPAEMIRRIVGAQQHQLTWTPVPAAFEATGFLNRPRGDLCTGDPPPEDVSQSVMERVYRSRFVPPVLRRVIEFRDGTCQAPGCTVAAEHCDIDHRIPWPRGQTTAANLWALCRKHHRLKTAGLLDVPAVREPLPTA</sequence>
<protein>
    <recommendedName>
        <fullName evidence="1">HNH nuclease domain-containing protein</fullName>
    </recommendedName>
</protein>
<dbReference type="InterPro" id="IPR003615">
    <property type="entry name" value="HNH_nuc"/>
</dbReference>
<gene>
    <name evidence="2" type="ORF">H4W26_001387</name>
</gene>
<name>A0ABR9J708_9MICC</name>
<feature type="domain" description="HNH nuclease" evidence="1">
    <location>
        <begin position="425"/>
        <end position="476"/>
    </location>
</feature>
<evidence type="ECO:0000313" key="2">
    <source>
        <dbReference type="EMBL" id="MBE1514632.1"/>
    </source>
</evidence>
<evidence type="ECO:0000313" key="3">
    <source>
        <dbReference type="Proteomes" id="UP000636579"/>
    </source>
</evidence>